<evidence type="ECO:0000313" key="2">
    <source>
        <dbReference type="Proteomes" id="UP000095282"/>
    </source>
</evidence>
<dbReference type="Proteomes" id="UP000095282">
    <property type="component" value="Unplaced"/>
</dbReference>
<keyword evidence="2" id="KW-1185">Reference proteome</keyword>
<dbReference type="AlphaFoldDB" id="A0A1I7THP2"/>
<feature type="compositionally biased region" description="Polar residues" evidence="1">
    <location>
        <begin position="111"/>
        <end position="120"/>
    </location>
</feature>
<evidence type="ECO:0000313" key="3">
    <source>
        <dbReference type="WBParaSite" id="Csp11.Scaffold617.g6030.t1"/>
    </source>
</evidence>
<evidence type="ECO:0000256" key="1">
    <source>
        <dbReference type="SAM" id="MobiDB-lite"/>
    </source>
</evidence>
<dbReference type="eggNOG" id="ENOG502T0WK">
    <property type="taxonomic scope" value="Eukaryota"/>
</dbReference>
<protein>
    <submittedName>
        <fullName evidence="3">Uncharacterized protein</fullName>
    </submittedName>
</protein>
<feature type="region of interest" description="Disordered" evidence="1">
    <location>
        <begin position="261"/>
        <end position="284"/>
    </location>
</feature>
<organism evidence="2 3">
    <name type="scientific">Caenorhabditis tropicalis</name>
    <dbReference type="NCBI Taxonomy" id="1561998"/>
    <lineage>
        <taxon>Eukaryota</taxon>
        <taxon>Metazoa</taxon>
        <taxon>Ecdysozoa</taxon>
        <taxon>Nematoda</taxon>
        <taxon>Chromadorea</taxon>
        <taxon>Rhabditida</taxon>
        <taxon>Rhabditina</taxon>
        <taxon>Rhabditomorpha</taxon>
        <taxon>Rhabditoidea</taxon>
        <taxon>Rhabditidae</taxon>
        <taxon>Peloderinae</taxon>
        <taxon>Caenorhabditis</taxon>
    </lineage>
</organism>
<reference evidence="3" key="1">
    <citation type="submission" date="2016-11" db="UniProtKB">
        <authorList>
            <consortium name="WormBaseParasite"/>
        </authorList>
    </citation>
    <scope>IDENTIFICATION</scope>
</reference>
<accession>A0A1I7THP2</accession>
<sequence length="284" mass="32738">MRLYPYYDQYGRPSGQQTDSHRPAYDSSGRRLAFDGSSSSSQNNQNQISHNYQYYDANQQPPRNHPGYDEWLRNQYRIRGIVPRRYDEENDSGRSRDQQNREFEQPAYVLQPSSGNSDNNRVYYEENKNQLNFGNSDSESSRNSGETYYSVNPGDPVDASASQIKPDGEYKQIRIPGEDSNSESVDRKEPENQHVRLARYHVPTIVRDKKGNLYERRVENGKVFYVDASGNEIRPKIDNSAIDMKIEKILEDRRIQEENLRHLVGNSEDDGSDPVSAAEIGRQG</sequence>
<feature type="compositionally biased region" description="Basic and acidic residues" evidence="1">
    <location>
        <begin position="19"/>
        <end position="33"/>
    </location>
</feature>
<dbReference type="WBParaSite" id="Csp11.Scaffold617.g6030.t1">
    <property type="protein sequence ID" value="Csp11.Scaffold617.g6030.t1"/>
    <property type="gene ID" value="Csp11.Scaffold617.g6030"/>
</dbReference>
<proteinExistence type="predicted"/>
<feature type="region of interest" description="Disordered" evidence="1">
    <location>
        <begin position="83"/>
        <end position="191"/>
    </location>
</feature>
<feature type="compositionally biased region" description="Polar residues" evidence="1">
    <location>
        <begin position="129"/>
        <end position="150"/>
    </location>
</feature>
<feature type="region of interest" description="Disordered" evidence="1">
    <location>
        <begin position="1"/>
        <end position="45"/>
    </location>
</feature>
<dbReference type="STRING" id="1561998.A0A1I7THP2"/>
<feature type="compositionally biased region" description="Basic and acidic residues" evidence="1">
    <location>
        <begin position="84"/>
        <end position="104"/>
    </location>
</feature>
<name>A0A1I7THP2_9PELO</name>